<evidence type="ECO:0000313" key="8">
    <source>
        <dbReference type="Proteomes" id="UP000239936"/>
    </source>
</evidence>
<feature type="domain" description="Histidine kinase" evidence="4">
    <location>
        <begin position="81"/>
        <end position="305"/>
    </location>
</feature>
<dbReference type="Gene3D" id="3.30.565.10">
    <property type="entry name" value="Histidine kinase-like ATPase, C-terminal domain"/>
    <property type="match status" value="1"/>
</dbReference>
<keyword evidence="8" id="KW-1185">Reference proteome</keyword>
<proteinExistence type="predicted"/>
<dbReference type="PROSITE" id="PS50110">
    <property type="entry name" value="RESPONSE_REGULATORY"/>
    <property type="match status" value="1"/>
</dbReference>
<evidence type="ECO:0000259" key="5">
    <source>
        <dbReference type="PROSITE" id="PS50110"/>
    </source>
</evidence>
<dbReference type="InterPro" id="IPR011006">
    <property type="entry name" value="CheY-like_superfamily"/>
</dbReference>
<dbReference type="EMBL" id="PPGH01000036">
    <property type="protein sequence ID" value="PQJ95853.1"/>
    <property type="molecule type" value="Genomic_DNA"/>
</dbReference>
<dbReference type="SMART" id="SM00086">
    <property type="entry name" value="PAC"/>
    <property type="match status" value="1"/>
</dbReference>
<dbReference type="InterPro" id="IPR000014">
    <property type="entry name" value="PAS"/>
</dbReference>
<dbReference type="Gene3D" id="3.30.450.20">
    <property type="entry name" value="PAS domain"/>
    <property type="match status" value="1"/>
</dbReference>
<dbReference type="SMART" id="SM00387">
    <property type="entry name" value="HATPase_c"/>
    <property type="match status" value="1"/>
</dbReference>
<name>A0A2S7XQN5_9GAMM</name>
<dbReference type="EC" id="2.7.13.3" evidence="2"/>
<evidence type="ECO:0000256" key="1">
    <source>
        <dbReference type="ARBA" id="ARBA00000085"/>
    </source>
</evidence>
<dbReference type="PANTHER" id="PTHR43065:SF42">
    <property type="entry name" value="TWO-COMPONENT SENSOR PPRA"/>
    <property type="match status" value="1"/>
</dbReference>
<sequence>MASGKRTNYQVNRRYLRPNGEVVWGDVRVTMIPGLDGDMPLPVSMVEDITERLAAQEHNQRLQHDLDAARERATIGHLASGIAHDFNNLLGVIDANLLYLSEGINRTADPEIAEVLEETQSALGHAKVITAGMLSLSRAGGIQCERVELRVVFDELIGILRHLLPRIIDAQFDVAADLTAFSNAAFLQSALLNLVLNARDAMPDGGQLKLTASAQPTAPESPPRLGIAPIGAHVAICISDTGHGMRPETLERIFEPLFSTKAKQRGHGLGLFMVQEFVIRSGAALTVDSRLGEGTEFRLLLPGATELPDDAEDLNAMLSMSINKVQRVLLVDDDPRIREAIGRLLTAQGWRFCTAEHGADALQLLSADSNFDFVLSDIAMPIMDGFSLFEKMAKEHPQLPVILMSGQDLQPDCHIDCKHHHAHCPSVLRKPLDMQQLLHTVELVCADALPRCQPHCVFKSETVSWVDAINPILTH</sequence>
<protein>
    <recommendedName>
        <fullName evidence="2">histidine kinase</fullName>
        <ecNumber evidence="2">2.7.13.3</ecNumber>
    </recommendedName>
</protein>
<dbReference type="Pfam" id="PF00072">
    <property type="entry name" value="Response_reg"/>
    <property type="match status" value="1"/>
</dbReference>
<dbReference type="InterPro" id="IPR036890">
    <property type="entry name" value="HATPase_C_sf"/>
</dbReference>
<dbReference type="CDD" id="cd00156">
    <property type="entry name" value="REC"/>
    <property type="match status" value="1"/>
</dbReference>
<dbReference type="SUPFAM" id="SSF55874">
    <property type="entry name" value="ATPase domain of HSP90 chaperone/DNA topoisomerase II/histidine kinase"/>
    <property type="match status" value="1"/>
</dbReference>
<dbReference type="InterPro" id="IPR001789">
    <property type="entry name" value="Sig_transdc_resp-reg_receiver"/>
</dbReference>
<dbReference type="AlphaFoldDB" id="A0A2S7XQN5"/>
<dbReference type="OrthoDB" id="1931120at2"/>
<dbReference type="InterPro" id="IPR001610">
    <property type="entry name" value="PAC"/>
</dbReference>
<dbReference type="RefSeq" id="WP_105074075.1">
    <property type="nucleotide sequence ID" value="NZ_PPGH01000036.1"/>
</dbReference>
<evidence type="ECO:0000259" key="6">
    <source>
        <dbReference type="PROSITE" id="PS50113"/>
    </source>
</evidence>
<dbReference type="PRINTS" id="PR00344">
    <property type="entry name" value="BCTRLSENSOR"/>
</dbReference>
<dbReference type="SUPFAM" id="SSF55785">
    <property type="entry name" value="PYP-like sensor domain (PAS domain)"/>
    <property type="match status" value="1"/>
</dbReference>
<dbReference type="Gene3D" id="1.10.287.130">
    <property type="match status" value="1"/>
</dbReference>
<evidence type="ECO:0000256" key="2">
    <source>
        <dbReference type="ARBA" id="ARBA00012438"/>
    </source>
</evidence>
<dbReference type="Pfam" id="PF02518">
    <property type="entry name" value="HATPase_c"/>
    <property type="match status" value="1"/>
</dbReference>
<dbReference type="InterPro" id="IPR035965">
    <property type="entry name" value="PAS-like_dom_sf"/>
</dbReference>
<feature type="modified residue" description="4-aspartylphosphate" evidence="3">
    <location>
        <position position="377"/>
    </location>
</feature>
<dbReference type="SMART" id="SM00448">
    <property type="entry name" value="REC"/>
    <property type="match status" value="1"/>
</dbReference>
<comment type="caution">
    <text evidence="7">The sequence shown here is derived from an EMBL/GenBank/DDBJ whole genome shotgun (WGS) entry which is preliminary data.</text>
</comment>
<comment type="catalytic activity">
    <reaction evidence="1">
        <text>ATP + protein L-histidine = ADP + protein N-phospho-L-histidine.</text>
        <dbReference type="EC" id="2.7.13.3"/>
    </reaction>
</comment>
<dbReference type="Proteomes" id="UP000239936">
    <property type="component" value="Unassembled WGS sequence"/>
</dbReference>
<dbReference type="InterPro" id="IPR004358">
    <property type="entry name" value="Sig_transdc_His_kin-like_C"/>
</dbReference>
<evidence type="ECO:0000313" key="7">
    <source>
        <dbReference type="EMBL" id="PQJ95853.1"/>
    </source>
</evidence>
<dbReference type="SUPFAM" id="SSF47384">
    <property type="entry name" value="Homodimeric domain of signal transducing histidine kinase"/>
    <property type="match status" value="1"/>
</dbReference>
<dbReference type="PROSITE" id="PS50109">
    <property type="entry name" value="HIS_KIN"/>
    <property type="match status" value="1"/>
</dbReference>
<reference evidence="7 8" key="1">
    <citation type="submission" date="2018-01" db="EMBL/GenBank/DDBJ databases">
        <title>The complete genome sequence of Chromatium okenii LaCa, a purple sulfur bacterium with a turbulent life.</title>
        <authorList>
            <person name="Luedin S.M."/>
            <person name="Liechti N."/>
            <person name="Storelli N."/>
            <person name="Danza F."/>
            <person name="Wittwer M."/>
            <person name="Pothier J.F."/>
            <person name="Tonolla M.A."/>
        </authorList>
    </citation>
    <scope>NUCLEOTIDE SEQUENCE [LARGE SCALE GENOMIC DNA]</scope>
    <source>
        <strain evidence="7 8">LaCa</strain>
    </source>
</reference>
<dbReference type="GO" id="GO:0000155">
    <property type="term" value="F:phosphorelay sensor kinase activity"/>
    <property type="evidence" value="ECO:0007669"/>
    <property type="project" value="InterPro"/>
</dbReference>
<dbReference type="PROSITE" id="PS50113">
    <property type="entry name" value="PAC"/>
    <property type="match status" value="1"/>
</dbReference>
<dbReference type="InterPro" id="IPR000700">
    <property type="entry name" value="PAS-assoc_C"/>
</dbReference>
<dbReference type="InterPro" id="IPR005467">
    <property type="entry name" value="His_kinase_dom"/>
</dbReference>
<dbReference type="SUPFAM" id="SSF52172">
    <property type="entry name" value="CheY-like"/>
    <property type="match status" value="1"/>
</dbReference>
<dbReference type="NCBIfam" id="TIGR00229">
    <property type="entry name" value="sensory_box"/>
    <property type="match status" value="1"/>
</dbReference>
<evidence type="ECO:0000259" key="4">
    <source>
        <dbReference type="PROSITE" id="PS50109"/>
    </source>
</evidence>
<dbReference type="InterPro" id="IPR003594">
    <property type="entry name" value="HATPase_dom"/>
</dbReference>
<accession>A0A2S7XQN5</accession>
<dbReference type="Gene3D" id="3.40.50.2300">
    <property type="match status" value="1"/>
</dbReference>
<dbReference type="InterPro" id="IPR036097">
    <property type="entry name" value="HisK_dim/P_sf"/>
</dbReference>
<dbReference type="PANTHER" id="PTHR43065">
    <property type="entry name" value="SENSOR HISTIDINE KINASE"/>
    <property type="match status" value="1"/>
</dbReference>
<evidence type="ECO:0000256" key="3">
    <source>
        <dbReference type="PROSITE-ProRule" id="PRU00169"/>
    </source>
</evidence>
<gene>
    <name evidence="7" type="ORF">CXB77_11780</name>
</gene>
<feature type="domain" description="PAC" evidence="6">
    <location>
        <begin position="9"/>
        <end position="61"/>
    </location>
</feature>
<organism evidence="7 8">
    <name type="scientific">Chromatium okenii</name>
    <dbReference type="NCBI Taxonomy" id="61644"/>
    <lineage>
        <taxon>Bacteria</taxon>
        <taxon>Pseudomonadati</taxon>
        <taxon>Pseudomonadota</taxon>
        <taxon>Gammaproteobacteria</taxon>
        <taxon>Chromatiales</taxon>
        <taxon>Chromatiaceae</taxon>
        <taxon>Chromatium</taxon>
    </lineage>
</organism>
<keyword evidence="3" id="KW-0597">Phosphoprotein</keyword>
<feature type="domain" description="Response regulatory" evidence="5">
    <location>
        <begin position="327"/>
        <end position="445"/>
    </location>
</feature>